<reference evidence="6 7" key="1">
    <citation type="submission" date="2024-03" db="EMBL/GenBank/DDBJ databases">
        <title>Human intestinal bacterial collection.</title>
        <authorList>
            <person name="Pauvert C."/>
            <person name="Hitch T.C.A."/>
            <person name="Clavel T."/>
        </authorList>
    </citation>
    <scope>NUCLEOTIDE SEQUENCE [LARGE SCALE GENOMIC DNA]</scope>
    <source>
        <strain evidence="6 7">CLA-AP-H29</strain>
    </source>
</reference>
<dbReference type="Proteomes" id="UP001464378">
    <property type="component" value="Unassembled WGS sequence"/>
</dbReference>
<feature type="domain" description="Response regulatory" evidence="4">
    <location>
        <begin position="3"/>
        <end position="120"/>
    </location>
</feature>
<comment type="caution">
    <text evidence="6">The sequence shown here is derived from an EMBL/GenBank/DDBJ whole genome shotgun (WGS) entry which is preliminary data.</text>
</comment>
<keyword evidence="6" id="KW-0238">DNA-binding</keyword>
<dbReference type="Pfam" id="PF04397">
    <property type="entry name" value="LytTR"/>
    <property type="match status" value="1"/>
</dbReference>
<protein>
    <recommendedName>
        <fullName evidence="1">Stage 0 sporulation protein A homolog</fullName>
    </recommendedName>
</protein>
<dbReference type="PROSITE" id="PS50110">
    <property type="entry name" value="RESPONSE_REGULATORY"/>
    <property type="match status" value="1"/>
</dbReference>
<evidence type="ECO:0000256" key="2">
    <source>
        <dbReference type="ARBA" id="ARBA00024867"/>
    </source>
</evidence>
<sequence length="236" mass="26127">MIRVAIVEDDPKAVELLRSYLERYEKAAGIAVDVTVYSDGAEAVECYTPIYDVLLLDIEMPHLDGMTAAGRIRAVDPDVIMIFITNMAKYAIKGYEVGALDFVLKPVSYFAFALKMDKAVATLESREQRSLLVPTEDGMLRLSTHEITYIEVIDHQLQIHTEGRVYTMPGTLAGMEETLSGANFARCNKGYLVNLRHVAEIKGNSVVVGGDELLISRRRREEFLAAVAAYYGGGGR</sequence>
<dbReference type="InterPro" id="IPR001789">
    <property type="entry name" value="Sig_transdc_resp-reg_receiver"/>
</dbReference>
<dbReference type="InterPro" id="IPR011006">
    <property type="entry name" value="CheY-like_superfamily"/>
</dbReference>
<gene>
    <name evidence="6" type="ORF">WMO64_00420</name>
</gene>
<dbReference type="Gene3D" id="3.40.50.2300">
    <property type="match status" value="1"/>
</dbReference>
<organism evidence="6 7">
    <name type="scientific">Pseudoflavonifractor intestinihominis</name>
    <dbReference type="NCBI Taxonomy" id="3133171"/>
    <lineage>
        <taxon>Bacteria</taxon>
        <taxon>Bacillati</taxon>
        <taxon>Bacillota</taxon>
        <taxon>Clostridia</taxon>
        <taxon>Eubacteriales</taxon>
        <taxon>Oscillospiraceae</taxon>
        <taxon>Pseudoflavonifractor</taxon>
    </lineage>
</organism>
<feature type="modified residue" description="4-aspartylphosphate" evidence="3">
    <location>
        <position position="57"/>
    </location>
</feature>
<keyword evidence="3" id="KW-0597">Phosphoprotein</keyword>
<dbReference type="GO" id="GO:0003677">
    <property type="term" value="F:DNA binding"/>
    <property type="evidence" value="ECO:0007669"/>
    <property type="project" value="UniProtKB-KW"/>
</dbReference>
<evidence type="ECO:0000313" key="6">
    <source>
        <dbReference type="EMBL" id="MEQ2441929.1"/>
    </source>
</evidence>
<evidence type="ECO:0000259" key="4">
    <source>
        <dbReference type="PROSITE" id="PS50110"/>
    </source>
</evidence>
<evidence type="ECO:0000259" key="5">
    <source>
        <dbReference type="PROSITE" id="PS50930"/>
    </source>
</evidence>
<name>A0ABV1E4W9_9FIRM</name>
<dbReference type="SMART" id="SM00850">
    <property type="entry name" value="LytTR"/>
    <property type="match status" value="1"/>
</dbReference>
<dbReference type="SUPFAM" id="SSF52172">
    <property type="entry name" value="CheY-like"/>
    <property type="match status" value="1"/>
</dbReference>
<accession>A0ABV1E4W9</accession>
<dbReference type="InterPro" id="IPR046947">
    <property type="entry name" value="LytR-like"/>
</dbReference>
<dbReference type="CDD" id="cd00156">
    <property type="entry name" value="REC"/>
    <property type="match status" value="1"/>
</dbReference>
<dbReference type="Pfam" id="PF00072">
    <property type="entry name" value="Response_reg"/>
    <property type="match status" value="1"/>
</dbReference>
<dbReference type="RefSeq" id="WP_349230640.1">
    <property type="nucleotide sequence ID" value="NZ_JBBMFK010000001.1"/>
</dbReference>
<dbReference type="PANTHER" id="PTHR37299:SF1">
    <property type="entry name" value="STAGE 0 SPORULATION PROTEIN A HOMOLOG"/>
    <property type="match status" value="1"/>
</dbReference>
<keyword evidence="7" id="KW-1185">Reference proteome</keyword>
<feature type="domain" description="HTH LytTR-type" evidence="5">
    <location>
        <begin position="131"/>
        <end position="229"/>
    </location>
</feature>
<proteinExistence type="predicted"/>
<evidence type="ECO:0000256" key="1">
    <source>
        <dbReference type="ARBA" id="ARBA00018672"/>
    </source>
</evidence>
<dbReference type="PANTHER" id="PTHR37299">
    <property type="entry name" value="TRANSCRIPTIONAL REGULATOR-RELATED"/>
    <property type="match status" value="1"/>
</dbReference>
<dbReference type="InterPro" id="IPR007492">
    <property type="entry name" value="LytTR_DNA-bd_dom"/>
</dbReference>
<dbReference type="EMBL" id="JBBMFK010000001">
    <property type="protein sequence ID" value="MEQ2441929.1"/>
    <property type="molecule type" value="Genomic_DNA"/>
</dbReference>
<evidence type="ECO:0000256" key="3">
    <source>
        <dbReference type="PROSITE-ProRule" id="PRU00169"/>
    </source>
</evidence>
<dbReference type="SMART" id="SM00448">
    <property type="entry name" value="REC"/>
    <property type="match status" value="1"/>
</dbReference>
<comment type="function">
    <text evidence="2">May play the central regulatory role in sporulation. It may be an element of the effector pathway responsible for the activation of sporulation genes in response to nutritional stress. Spo0A may act in concert with spo0H (a sigma factor) to control the expression of some genes that are critical to the sporulation process.</text>
</comment>
<dbReference type="PROSITE" id="PS50930">
    <property type="entry name" value="HTH_LYTTR"/>
    <property type="match status" value="1"/>
</dbReference>
<dbReference type="Gene3D" id="2.40.50.1020">
    <property type="entry name" value="LytTr DNA-binding domain"/>
    <property type="match status" value="1"/>
</dbReference>
<evidence type="ECO:0000313" key="7">
    <source>
        <dbReference type="Proteomes" id="UP001464378"/>
    </source>
</evidence>